<evidence type="ECO:0000313" key="1">
    <source>
        <dbReference type="EMBL" id="MTE26899.1"/>
    </source>
</evidence>
<sequence length="118" mass="13819">MTLPSSFEDLIAEANSLNLYRKLIIQLNKDLLLANVDLEFDEETLPTSLKLVLQETVFHLIQNKFSDYLNLLYQVDVSEKKIRSLNGEDLVKLSEDVTFLILQREWQKVWYRKNSSPS</sequence>
<dbReference type="RefSeq" id="WP_155088799.1">
    <property type="nucleotide sequence ID" value="NZ_WJYA01000005.1"/>
</dbReference>
<keyword evidence="2" id="KW-1185">Reference proteome</keyword>
<name>A0A7K1GGD7_9FLAO</name>
<organism evidence="1 2">
    <name type="scientific">Winogradskyella ouciana</name>
    <dbReference type="NCBI Taxonomy" id="2608631"/>
    <lineage>
        <taxon>Bacteria</taxon>
        <taxon>Pseudomonadati</taxon>
        <taxon>Bacteroidota</taxon>
        <taxon>Flavobacteriia</taxon>
        <taxon>Flavobacteriales</taxon>
        <taxon>Flavobacteriaceae</taxon>
        <taxon>Winogradskyella</taxon>
    </lineage>
</organism>
<accession>A0A7K1GGD7</accession>
<protein>
    <submittedName>
        <fullName evidence="1">Uncharacterized protein</fullName>
    </submittedName>
</protein>
<comment type="caution">
    <text evidence="1">The sequence shown here is derived from an EMBL/GenBank/DDBJ whole genome shotgun (WGS) entry which is preliminary data.</text>
</comment>
<proteinExistence type="predicted"/>
<gene>
    <name evidence="1" type="ORF">F1003_08155</name>
</gene>
<dbReference type="EMBL" id="WJYA01000005">
    <property type="protein sequence ID" value="MTE26899.1"/>
    <property type="molecule type" value="Genomic_DNA"/>
</dbReference>
<evidence type="ECO:0000313" key="2">
    <source>
        <dbReference type="Proteomes" id="UP000447545"/>
    </source>
</evidence>
<dbReference type="AlphaFoldDB" id="A0A7K1GGD7"/>
<reference evidence="1 2" key="1">
    <citation type="submission" date="2019-11" db="EMBL/GenBank/DDBJ databases">
        <title>Winogradskyella ouciana sp. nov., isolated from the hadal seawater of the Mariana Trench.</title>
        <authorList>
            <person name="Liu R."/>
        </authorList>
    </citation>
    <scope>NUCLEOTIDE SEQUENCE [LARGE SCALE GENOMIC DNA]</scope>
    <source>
        <strain evidence="1 2">ZXX205</strain>
    </source>
</reference>
<dbReference type="Proteomes" id="UP000447545">
    <property type="component" value="Unassembled WGS sequence"/>
</dbReference>